<feature type="compositionally biased region" description="Low complexity" evidence="3">
    <location>
        <begin position="127"/>
        <end position="136"/>
    </location>
</feature>
<dbReference type="InterPro" id="IPR023799">
    <property type="entry name" value="RbfA_dom_sf"/>
</dbReference>
<dbReference type="PANTHER" id="PTHR33515">
    <property type="entry name" value="RIBOSOME-BINDING FACTOR A, CHLOROPLASTIC-RELATED"/>
    <property type="match status" value="1"/>
</dbReference>
<comment type="similarity">
    <text evidence="2">Belongs to the RbfA family.</text>
</comment>
<comment type="function">
    <text evidence="2">One of several proteins that assist in the late maturation steps of the functional core of the 30S ribosomal subunit. Associates with free 30S ribosomal subunits (but not with 30S subunits that are part of 70S ribosomes or polysomes). Required for efficient processing of 16S rRNA. May interact with the 5'-terminal helix region of 16S rRNA.</text>
</comment>
<gene>
    <name evidence="2" type="primary">rbfA</name>
    <name evidence="4" type="ORF">DIW82_12320</name>
</gene>
<evidence type="ECO:0000313" key="4">
    <source>
        <dbReference type="EMBL" id="HCT15530.1"/>
    </source>
</evidence>
<protein>
    <recommendedName>
        <fullName evidence="2">Ribosome-binding factor A</fullName>
    </recommendedName>
</protein>
<dbReference type="Pfam" id="PF02033">
    <property type="entry name" value="RBFA"/>
    <property type="match status" value="1"/>
</dbReference>
<name>A0A3D4T470_9CORY</name>
<dbReference type="InterPro" id="IPR015946">
    <property type="entry name" value="KH_dom-like_a/b"/>
</dbReference>
<dbReference type="InterPro" id="IPR000238">
    <property type="entry name" value="RbfA"/>
</dbReference>
<organism evidence="4 5">
    <name type="scientific">Corynebacterium nuruki</name>
    <dbReference type="NCBI Taxonomy" id="1032851"/>
    <lineage>
        <taxon>Bacteria</taxon>
        <taxon>Bacillati</taxon>
        <taxon>Actinomycetota</taxon>
        <taxon>Actinomycetes</taxon>
        <taxon>Mycobacteriales</taxon>
        <taxon>Corynebacteriaceae</taxon>
        <taxon>Corynebacterium</taxon>
    </lineage>
</organism>
<dbReference type="AlphaFoldDB" id="A0A3D4T470"/>
<dbReference type="HAMAP" id="MF_00003">
    <property type="entry name" value="RbfA"/>
    <property type="match status" value="1"/>
</dbReference>
<evidence type="ECO:0000313" key="5">
    <source>
        <dbReference type="Proteomes" id="UP000261739"/>
    </source>
</evidence>
<dbReference type="GO" id="GO:0043024">
    <property type="term" value="F:ribosomal small subunit binding"/>
    <property type="evidence" value="ECO:0007669"/>
    <property type="project" value="TreeGrafter"/>
</dbReference>
<reference evidence="4 5" key="1">
    <citation type="journal article" date="2018" name="Nat. Biotechnol.">
        <title>A standardized bacterial taxonomy based on genome phylogeny substantially revises the tree of life.</title>
        <authorList>
            <person name="Parks D.H."/>
            <person name="Chuvochina M."/>
            <person name="Waite D.W."/>
            <person name="Rinke C."/>
            <person name="Skarshewski A."/>
            <person name="Chaumeil P.A."/>
            <person name="Hugenholtz P."/>
        </authorList>
    </citation>
    <scope>NUCLEOTIDE SEQUENCE [LARGE SCALE GENOMIC DNA]</scope>
    <source>
        <strain evidence="4">UBA11247</strain>
    </source>
</reference>
<comment type="subunit">
    <text evidence="2">Monomer. Binds 30S ribosomal subunits, but not 50S ribosomal subunits or 70S ribosomes.</text>
</comment>
<dbReference type="InterPro" id="IPR020053">
    <property type="entry name" value="Ribosome-bd_factorA_CS"/>
</dbReference>
<dbReference type="PANTHER" id="PTHR33515:SF1">
    <property type="entry name" value="RIBOSOME-BINDING FACTOR A, CHLOROPLASTIC-RELATED"/>
    <property type="match status" value="1"/>
</dbReference>
<evidence type="ECO:0000256" key="2">
    <source>
        <dbReference type="HAMAP-Rule" id="MF_00003"/>
    </source>
</evidence>
<dbReference type="GO" id="GO:0005829">
    <property type="term" value="C:cytosol"/>
    <property type="evidence" value="ECO:0007669"/>
    <property type="project" value="TreeGrafter"/>
</dbReference>
<evidence type="ECO:0000256" key="1">
    <source>
        <dbReference type="ARBA" id="ARBA00022517"/>
    </source>
</evidence>
<proteinExistence type="inferred from homology"/>
<dbReference type="RefSeq" id="WP_010118882.1">
    <property type="nucleotide sequence ID" value="NZ_DAITTW010000017.1"/>
</dbReference>
<comment type="subcellular location">
    <subcellularLocation>
        <location evidence="2">Cytoplasm</location>
    </subcellularLocation>
</comment>
<comment type="caution">
    <text evidence="4">The sequence shown here is derived from an EMBL/GenBank/DDBJ whole genome shotgun (WGS) entry which is preliminary data.</text>
</comment>
<dbReference type="SUPFAM" id="SSF89919">
    <property type="entry name" value="Ribosome-binding factor A, RbfA"/>
    <property type="match status" value="1"/>
</dbReference>
<evidence type="ECO:0000256" key="3">
    <source>
        <dbReference type="SAM" id="MobiDB-lite"/>
    </source>
</evidence>
<dbReference type="GO" id="GO:0030490">
    <property type="term" value="P:maturation of SSU-rRNA"/>
    <property type="evidence" value="ECO:0007669"/>
    <property type="project" value="UniProtKB-UniRule"/>
</dbReference>
<accession>A0A3D4T470</accession>
<dbReference type="Proteomes" id="UP000261739">
    <property type="component" value="Unassembled WGS sequence"/>
</dbReference>
<sequence length="151" mass="16389">MADHARAARMAKRIMTIVASAIEHEVKDNRLEYVTVTDCRVTGDLHDATVYYTVRGRTLDEEPDTAAAAEALHRARGQLRKIVGDQLSVRFTPTLAFELDTVPEASAHMTELLAKAREIDDRVRAQAAGAAPAGDADPYRTGGDGDDDAAR</sequence>
<dbReference type="NCBIfam" id="TIGR00082">
    <property type="entry name" value="rbfA"/>
    <property type="match status" value="1"/>
</dbReference>
<dbReference type="PROSITE" id="PS01319">
    <property type="entry name" value="RBFA"/>
    <property type="match status" value="1"/>
</dbReference>
<feature type="region of interest" description="Disordered" evidence="3">
    <location>
        <begin position="124"/>
        <end position="151"/>
    </location>
</feature>
<dbReference type="EMBL" id="DQID01000312">
    <property type="protein sequence ID" value="HCT15530.1"/>
    <property type="molecule type" value="Genomic_DNA"/>
</dbReference>
<dbReference type="Gene3D" id="3.30.300.20">
    <property type="match status" value="1"/>
</dbReference>
<dbReference type="STRING" id="863239.GCA_000213935_02499"/>
<keyword evidence="1 2" id="KW-0690">Ribosome biogenesis</keyword>
<keyword evidence="2" id="KW-0963">Cytoplasm</keyword>